<dbReference type="Pfam" id="PF21154">
    <property type="entry name" value="RPN7_PSMD6_C"/>
    <property type="match status" value="1"/>
</dbReference>
<accession>A0A388LUJ1</accession>
<sequence length="394" mass="45126">MEEGGQMDPKLEFSQTLFALRLRLRRSPVMENDDGVIDELRQQVLDAIDRDLMISVYQSCCEEFGWKPDPSHLSRYGARIAEEIQRLDDKIKDAEDNLGESEVREAFLEKALFFVRIADKEKALEALKATEAKTVAIGQKIDLIFHILRIGFFCADFDLISKNLDKAKSLFHGEGGDWERKNRLKVYEGLFFMATRNFKKAANLFLDSISTFTSYELLPYTTFIFYTVLTSIVSLDRVALKSKVVDAPEILAVIRDVPHLSDFLNALYNCDYRTFFVAFAALAEAIRKDRYLNPHFRFYLREARVVAYAQFLESYKSVTMEAMAKAFGVSVEFFDAELARFIASGRVNCKIDKVAGIISETNRPDAKNALYHATIKQGDVLLNRLQRLSRVIDM</sequence>
<dbReference type="InterPro" id="IPR049549">
    <property type="entry name" value="RPN7_PSMD6_C"/>
</dbReference>
<dbReference type="PANTHER" id="PTHR14145:SF1">
    <property type="entry name" value="26S PROTEASOME NON-ATPASE REGULATORY SUBUNIT 6"/>
    <property type="match status" value="1"/>
</dbReference>
<dbReference type="OMA" id="CRYAIFF"/>
<dbReference type="EMBL" id="BFEA01000543">
    <property type="protein sequence ID" value="GBG85988.1"/>
    <property type="molecule type" value="Genomic_DNA"/>
</dbReference>
<evidence type="ECO:0000256" key="4">
    <source>
        <dbReference type="ARBA" id="ARBA00075096"/>
    </source>
</evidence>
<comment type="caution">
    <text evidence="7">The sequence shown here is derived from an EMBL/GenBank/DDBJ whole genome shotgun (WGS) entry which is preliminary data.</text>
</comment>
<comment type="similarity">
    <text evidence="2">Belongs to the proteasome subunit S10 family.</text>
</comment>
<protein>
    <recommendedName>
        <fullName evidence="4">26S proteasome regulatory subunit RPN7</fullName>
    </recommendedName>
</protein>
<comment type="function">
    <text evidence="1">Acts as a regulatory subunit of the 26S proteasome which is involved in the ATP-dependent degradation of ubiquitinated proteins.</text>
</comment>
<dbReference type="PANTHER" id="PTHR14145">
    <property type="entry name" value="26S PROTESOME SUBUNIT 6"/>
    <property type="match status" value="1"/>
</dbReference>
<organism evidence="7 8">
    <name type="scientific">Chara braunii</name>
    <name type="common">Braun's stonewort</name>
    <dbReference type="NCBI Taxonomy" id="69332"/>
    <lineage>
        <taxon>Eukaryota</taxon>
        <taxon>Viridiplantae</taxon>
        <taxon>Streptophyta</taxon>
        <taxon>Charophyceae</taxon>
        <taxon>Charales</taxon>
        <taxon>Characeae</taxon>
        <taxon>Chara</taxon>
    </lineage>
</organism>
<evidence type="ECO:0000256" key="1">
    <source>
        <dbReference type="ARBA" id="ARBA00002187"/>
    </source>
</evidence>
<reference evidence="7 8" key="1">
    <citation type="journal article" date="2018" name="Cell">
        <title>The Chara Genome: Secondary Complexity and Implications for Plant Terrestrialization.</title>
        <authorList>
            <person name="Nishiyama T."/>
            <person name="Sakayama H."/>
            <person name="Vries J.D."/>
            <person name="Buschmann H."/>
            <person name="Saint-Marcoux D."/>
            <person name="Ullrich K.K."/>
            <person name="Haas F.B."/>
            <person name="Vanderstraeten L."/>
            <person name="Becker D."/>
            <person name="Lang D."/>
            <person name="Vosolsobe S."/>
            <person name="Rombauts S."/>
            <person name="Wilhelmsson P.K.I."/>
            <person name="Janitza P."/>
            <person name="Kern R."/>
            <person name="Heyl A."/>
            <person name="Rumpler F."/>
            <person name="Villalobos L.I.A.C."/>
            <person name="Clay J.M."/>
            <person name="Skokan R."/>
            <person name="Toyoda A."/>
            <person name="Suzuki Y."/>
            <person name="Kagoshima H."/>
            <person name="Schijlen E."/>
            <person name="Tajeshwar N."/>
            <person name="Catarino B."/>
            <person name="Hetherington A.J."/>
            <person name="Saltykova A."/>
            <person name="Bonnot C."/>
            <person name="Breuninger H."/>
            <person name="Symeonidi A."/>
            <person name="Radhakrishnan G.V."/>
            <person name="Van Nieuwerburgh F."/>
            <person name="Deforce D."/>
            <person name="Chang C."/>
            <person name="Karol K.G."/>
            <person name="Hedrich R."/>
            <person name="Ulvskov P."/>
            <person name="Glockner G."/>
            <person name="Delwiche C.F."/>
            <person name="Petrasek J."/>
            <person name="Van de Peer Y."/>
            <person name="Friml J."/>
            <person name="Beilby M."/>
            <person name="Dolan L."/>
            <person name="Kohara Y."/>
            <person name="Sugano S."/>
            <person name="Fujiyama A."/>
            <person name="Delaux P.-M."/>
            <person name="Quint M."/>
            <person name="TheiBen G."/>
            <person name="Hagemann M."/>
            <person name="Harholt J."/>
            <person name="Dunand C."/>
            <person name="Zachgo S."/>
            <person name="Langdale J."/>
            <person name="Maumus F."/>
            <person name="Straeten D.V.D."/>
            <person name="Gould S.B."/>
            <person name="Rensing S.A."/>
        </authorList>
    </citation>
    <scope>NUCLEOTIDE SEQUENCE [LARGE SCALE GENOMIC DNA]</scope>
    <source>
        <strain evidence="7 8">S276</strain>
    </source>
</reference>
<dbReference type="STRING" id="69332.A0A388LUJ1"/>
<dbReference type="Proteomes" id="UP000265515">
    <property type="component" value="Unassembled WGS sequence"/>
</dbReference>
<dbReference type="InterPro" id="IPR000717">
    <property type="entry name" value="PCI_dom"/>
</dbReference>
<feature type="coiled-coil region" evidence="5">
    <location>
        <begin position="77"/>
        <end position="111"/>
    </location>
</feature>
<dbReference type="InterPro" id="IPR019585">
    <property type="entry name" value="Rpn7/CSN1"/>
</dbReference>
<dbReference type="Pfam" id="PF10602">
    <property type="entry name" value="RPN7"/>
    <property type="match status" value="1"/>
</dbReference>
<gene>
    <name evidence="7" type="ORF">CBR_g40800</name>
</gene>
<evidence type="ECO:0000259" key="6">
    <source>
        <dbReference type="PROSITE" id="PS50250"/>
    </source>
</evidence>
<evidence type="ECO:0000256" key="3">
    <source>
        <dbReference type="ARBA" id="ARBA00022942"/>
    </source>
</evidence>
<dbReference type="PROSITE" id="PS50250">
    <property type="entry name" value="PCI"/>
    <property type="match status" value="1"/>
</dbReference>
<evidence type="ECO:0000313" key="7">
    <source>
        <dbReference type="EMBL" id="GBG85988.1"/>
    </source>
</evidence>
<dbReference type="Pfam" id="PF01399">
    <property type="entry name" value="PCI"/>
    <property type="match status" value="1"/>
</dbReference>
<dbReference type="AlphaFoldDB" id="A0A388LUJ1"/>
<evidence type="ECO:0000256" key="5">
    <source>
        <dbReference type="SAM" id="Coils"/>
    </source>
</evidence>
<dbReference type="Gramene" id="GBG85988">
    <property type="protein sequence ID" value="GBG85988"/>
    <property type="gene ID" value="CBR_g40800"/>
</dbReference>
<dbReference type="InterPro" id="IPR036390">
    <property type="entry name" value="WH_DNA-bd_sf"/>
</dbReference>
<dbReference type="FunFam" id="1.25.40.570:FF:000005">
    <property type="entry name" value="26S proteasome regulatory subunit N7"/>
    <property type="match status" value="1"/>
</dbReference>
<evidence type="ECO:0000313" key="8">
    <source>
        <dbReference type="Proteomes" id="UP000265515"/>
    </source>
</evidence>
<dbReference type="SMART" id="SM00088">
    <property type="entry name" value="PINT"/>
    <property type="match status" value="1"/>
</dbReference>
<dbReference type="GO" id="GO:0000502">
    <property type="term" value="C:proteasome complex"/>
    <property type="evidence" value="ECO:0007669"/>
    <property type="project" value="UniProtKB-KW"/>
</dbReference>
<proteinExistence type="inferred from homology"/>
<keyword evidence="3" id="KW-0647">Proteasome</keyword>
<dbReference type="OrthoDB" id="1452at2759"/>
<feature type="domain" description="PCI" evidence="6">
    <location>
        <begin position="197"/>
        <end position="365"/>
    </location>
</feature>
<keyword evidence="8" id="KW-1185">Reference proteome</keyword>
<dbReference type="GO" id="GO:0043161">
    <property type="term" value="P:proteasome-mediated ubiquitin-dependent protein catabolic process"/>
    <property type="evidence" value="ECO:0007669"/>
    <property type="project" value="TreeGrafter"/>
</dbReference>
<evidence type="ECO:0000256" key="2">
    <source>
        <dbReference type="ARBA" id="ARBA00005717"/>
    </source>
</evidence>
<dbReference type="SUPFAM" id="SSF46785">
    <property type="entry name" value="Winged helix' DNA-binding domain"/>
    <property type="match status" value="1"/>
</dbReference>
<dbReference type="Gene3D" id="1.25.40.570">
    <property type="match status" value="1"/>
</dbReference>
<name>A0A388LUJ1_CHABU</name>
<keyword evidence="5" id="KW-0175">Coiled coil</keyword>
<dbReference type="InterPro" id="IPR045135">
    <property type="entry name" value="Rpn7_N"/>
</dbReference>